<gene>
    <name evidence="1" type="ORF">SAMN05421795_101148</name>
</gene>
<name>A0A1N7JM85_9RHOB</name>
<organism evidence="1 2">
    <name type="scientific">Phaeovulum vinaykumarii</name>
    <dbReference type="NCBI Taxonomy" id="407234"/>
    <lineage>
        <taxon>Bacteria</taxon>
        <taxon>Pseudomonadati</taxon>
        <taxon>Pseudomonadota</taxon>
        <taxon>Alphaproteobacteria</taxon>
        <taxon>Rhodobacterales</taxon>
        <taxon>Paracoccaceae</taxon>
        <taxon>Phaeovulum</taxon>
    </lineage>
</organism>
<protein>
    <submittedName>
        <fullName evidence="1">Methyltransferase, FkbM family</fullName>
    </submittedName>
</protein>
<dbReference type="EMBL" id="FTOM01000001">
    <property type="protein sequence ID" value="SIS50366.1"/>
    <property type="molecule type" value="Genomic_DNA"/>
</dbReference>
<keyword evidence="1" id="KW-0489">Methyltransferase</keyword>
<dbReference type="Proteomes" id="UP000186098">
    <property type="component" value="Unassembled WGS sequence"/>
</dbReference>
<dbReference type="STRING" id="407234.SAMN05421795_101148"/>
<accession>A0A1N7JM85</accession>
<reference evidence="2" key="1">
    <citation type="submission" date="2017-01" db="EMBL/GenBank/DDBJ databases">
        <authorList>
            <person name="Varghese N."/>
            <person name="Submissions S."/>
        </authorList>
    </citation>
    <scope>NUCLEOTIDE SEQUENCE [LARGE SCALE GENOMIC DNA]</scope>
    <source>
        <strain evidence="2">DSM 18714</strain>
    </source>
</reference>
<dbReference type="Gene3D" id="3.40.50.150">
    <property type="entry name" value="Vaccinia Virus protein VP39"/>
    <property type="match status" value="1"/>
</dbReference>
<keyword evidence="2" id="KW-1185">Reference proteome</keyword>
<sequence length="220" mass="22845">MQPARRTKGGDVARFSIRGVTLDVPDDGLTGHLRKALEGGYYEAREAELLKAHLRPGDRVLELGAGAGFITTLAARSLGGAQVLAVEAGAQMVEAARANLATNGIVGTEILWGAVVPDDFAPETVAFLCRPAFWASGIAPEGGVSGGVSGAAPRAGRIETVPALRIGALIARHAPSVIVADIEGAELDLLAGPLPDDLRLLILELHPDRYGAAGMARMFR</sequence>
<dbReference type="AlphaFoldDB" id="A0A1N7JM85"/>
<dbReference type="OrthoDB" id="456767at2"/>
<dbReference type="CDD" id="cd02440">
    <property type="entry name" value="AdoMet_MTases"/>
    <property type="match status" value="1"/>
</dbReference>
<dbReference type="GO" id="GO:0032259">
    <property type="term" value="P:methylation"/>
    <property type="evidence" value="ECO:0007669"/>
    <property type="project" value="UniProtKB-KW"/>
</dbReference>
<dbReference type="SUPFAM" id="SSF53335">
    <property type="entry name" value="S-adenosyl-L-methionine-dependent methyltransferases"/>
    <property type="match status" value="1"/>
</dbReference>
<dbReference type="NCBIfam" id="TIGR01444">
    <property type="entry name" value="fkbM_fam"/>
    <property type="match status" value="1"/>
</dbReference>
<dbReference type="Pfam" id="PF01135">
    <property type="entry name" value="PCMT"/>
    <property type="match status" value="1"/>
</dbReference>
<evidence type="ECO:0000313" key="2">
    <source>
        <dbReference type="Proteomes" id="UP000186098"/>
    </source>
</evidence>
<keyword evidence="1" id="KW-0808">Transferase</keyword>
<proteinExistence type="predicted"/>
<dbReference type="InterPro" id="IPR006342">
    <property type="entry name" value="FkbM_mtfrase"/>
</dbReference>
<evidence type="ECO:0000313" key="1">
    <source>
        <dbReference type="EMBL" id="SIS50366.1"/>
    </source>
</evidence>
<dbReference type="GO" id="GO:0008168">
    <property type="term" value="F:methyltransferase activity"/>
    <property type="evidence" value="ECO:0007669"/>
    <property type="project" value="UniProtKB-KW"/>
</dbReference>
<dbReference type="InterPro" id="IPR029063">
    <property type="entry name" value="SAM-dependent_MTases_sf"/>
</dbReference>